<keyword evidence="5" id="KW-0963">Cytoplasm</keyword>
<dbReference type="CDD" id="cd13158">
    <property type="entry name" value="PTB_APPL"/>
    <property type="match status" value="1"/>
</dbReference>
<dbReference type="SUPFAM" id="SSF50729">
    <property type="entry name" value="PH domain-like"/>
    <property type="match status" value="2"/>
</dbReference>
<dbReference type="Pfam" id="PF00640">
    <property type="entry name" value="PID"/>
    <property type="match status" value="1"/>
</dbReference>
<evidence type="ECO:0000256" key="1">
    <source>
        <dbReference type="ARBA" id="ARBA00004123"/>
    </source>
</evidence>
<keyword evidence="9" id="KW-0966">Cell projection</keyword>
<keyword evidence="7" id="KW-0472">Membrane</keyword>
<evidence type="ECO:0000313" key="15">
    <source>
        <dbReference type="EMBL" id="JAP71372.1"/>
    </source>
</evidence>
<reference evidence="15" key="1">
    <citation type="submission" date="2016-02" db="EMBL/GenBank/DDBJ databases">
        <title>RNAseq analyses of the midgut from blood- or serum-fed Ixodes ricinus ticks.</title>
        <authorList>
            <person name="Perner J."/>
            <person name="Provaznik J."/>
            <person name="Schrenkova J."/>
            <person name="Urbanova V."/>
            <person name="Ribeiro J.M."/>
            <person name="Kopacek P."/>
        </authorList>
    </citation>
    <scope>NUCLEOTIDE SEQUENCE</scope>
    <source>
        <tissue evidence="15">Gut</tissue>
    </source>
</reference>
<dbReference type="Gene3D" id="1.20.1270.60">
    <property type="entry name" value="Arfaptin homology (AH) domain/BAR domain"/>
    <property type="match status" value="1"/>
</dbReference>
<keyword evidence="11" id="KW-0968">Cytoplasmic vesicle</keyword>
<evidence type="ECO:0000259" key="13">
    <source>
        <dbReference type="PROSITE" id="PS01179"/>
    </source>
</evidence>
<feature type="compositionally biased region" description="Basic and acidic residues" evidence="12">
    <location>
        <begin position="453"/>
        <end position="464"/>
    </location>
</feature>
<accession>A0A131XYM7</accession>
<evidence type="ECO:0000256" key="10">
    <source>
        <dbReference type="ARBA" id="ARBA00023306"/>
    </source>
</evidence>
<dbReference type="SMART" id="SM00462">
    <property type="entry name" value="PTB"/>
    <property type="match status" value="1"/>
</dbReference>
<dbReference type="PROSITE" id="PS01179">
    <property type="entry name" value="PID"/>
    <property type="match status" value="1"/>
</dbReference>
<evidence type="ECO:0000256" key="3">
    <source>
        <dbReference type="ARBA" id="ARBA00004262"/>
    </source>
</evidence>
<dbReference type="PANTHER" id="PTHR46415:SF2">
    <property type="entry name" value="BETA, PUTATIVE-RELATED"/>
    <property type="match status" value="1"/>
</dbReference>
<organism evidence="15">
    <name type="scientific">Ixodes ricinus</name>
    <name type="common">Common tick</name>
    <name type="synonym">Acarus ricinus</name>
    <dbReference type="NCBI Taxonomy" id="34613"/>
    <lineage>
        <taxon>Eukaryota</taxon>
        <taxon>Metazoa</taxon>
        <taxon>Ecdysozoa</taxon>
        <taxon>Arthropoda</taxon>
        <taxon>Chelicerata</taxon>
        <taxon>Arachnida</taxon>
        <taxon>Acari</taxon>
        <taxon>Parasitiformes</taxon>
        <taxon>Ixodida</taxon>
        <taxon>Ixodoidea</taxon>
        <taxon>Ixodidae</taxon>
        <taxon>Ixodinae</taxon>
        <taxon>Ixodes</taxon>
    </lineage>
</organism>
<dbReference type="InterPro" id="IPR047181">
    <property type="entry name" value="DP13A/B"/>
</dbReference>
<feature type="domain" description="PH" evidence="14">
    <location>
        <begin position="281"/>
        <end position="377"/>
    </location>
</feature>
<keyword evidence="10" id="KW-0131">Cell cycle</keyword>
<proteinExistence type="evidence at transcript level"/>
<sequence length="676" mass="75960">MQGPEALHLADALDDNPQTRSLVNLFEQDAHQLHKYVKVMYEHANRIWNAERELADATTSLAHHVRQYDTQDFPLDMDPESILRTTLKQLSNTLQEMSSWHHMCSAQIGDSMVYPLSRFIESDLHEIFKLQEQYSSAAAEKEQALSRYCRQSRKRDTDRQKLDISEEVYLANKKFHTLSLKFYAYLNALQYRRKIALIEPLLGYVHSMKSFFGIAYETMHSADQDDFLANIGTSVGEVQRELDTMVQSAAKETEALSQQSEASYFAELPPDTGQAVPNTGLSQKAGFLFHRTKIAGMVNKWDRNYFYTLGCHLMQIPKGESVGSAVMDLDRMVAAQALEEDRRNVFQITNGKRVVVLQALNEKDRDEWIATIHNIATESLASSRSHSIPKEGTTPARTERTQSLPNAAPAAKNAQSHHHQKAAASPVPRPVGSQELNPYLANTPIQFDMFSPSEDRSTSGHSPKDTPAVRINPFDQCGSSITMESAKDSSCSFWEVFTVRFLGSMQVPSDRGDQLVCETMRHILAARMAHNVFKMTESHMVVTQKELRIMDPSHQAVRAVFPLADVSFWTIHKENNRLLGFITMSASGDGPRTYRCHVFEAHTSAEEICSALSIAANIALKALMEHQQPSQREEKEEDLLSKLKLSEHENALFPPTSTKQEGGDTPQAGDDSKGNA</sequence>
<feature type="domain" description="PID" evidence="13">
    <location>
        <begin position="497"/>
        <end position="621"/>
    </location>
</feature>
<evidence type="ECO:0000256" key="6">
    <source>
        <dbReference type="ARBA" id="ARBA00022753"/>
    </source>
</evidence>
<dbReference type="PROSITE" id="PS50003">
    <property type="entry name" value="PH_DOMAIN"/>
    <property type="match status" value="1"/>
</dbReference>
<dbReference type="Pfam" id="PF00169">
    <property type="entry name" value="PH"/>
    <property type="match status" value="1"/>
</dbReference>
<evidence type="ECO:0000256" key="9">
    <source>
        <dbReference type="ARBA" id="ARBA00023273"/>
    </source>
</evidence>
<dbReference type="GO" id="GO:0005634">
    <property type="term" value="C:nucleus"/>
    <property type="evidence" value="ECO:0007669"/>
    <property type="project" value="UniProtKB-SubCell"/>
</dbReference>
<dbReference type="SMART" id="SM00233">
    <property type="entry name" value="PH"/>
    <property type="match status" value="1"/>
</dbReference>
<dbReference type="GO" id="GO:0031901">
    <property type="term" value="C:early endosome membrane"/>
    <property type="evidence" value="ECO:0007669"/>
    <property type="project" value="UniProtKB-SubCell"/>
</dbReference>
<keyword evidence="6" id="KW-0967">Endosome</keyword>
<dbReference type="InterPro" id="IPR001849">
    <property type="entry name" value="PH_domain"/>
</dbReference>
<evidence type="ECO:0000256" key="8">
    <source>
        <dbReference type="ARBA" id="ARBA00023242"/>
    </source>
</evidence>
<dbReference type="CDD" id="cd13247">
    <property type="entry name" value="BAR-PH_APPL"/>
    <property type="match status" value="1"/>
</dbReference>
<dbReference type="SUPFAM" id="SSF103657">
    <property type="entry name" value="BAR/IMD domain-like"/>
    <property type="match status" value="1"/>
</dbReference>
<evidence type="ECO:0000256" key="11">
    <source>
        <dbReference type="ARBA" id="ARBA00023329"/>
    </source>
</evidence>
<evidence type="ECO:0000256" key="2">
    <source>
        <dbReference type="ARBA" id="ARBA00004220"/>
    </source>
</evidence>
<comment type="subcellular location">
    <subcellularLocation>
        <location evidence="4">Cell projection</location>
        <location evidence="4">Ruffle</location>
    </subcellularLocation>
    <subcellularLocation>
        <location evidence="3">Cytoplasmic vesicle</location>
        <location evidence="3">Phagosome</location>
    </subcellularLocation>
    <subcellularLocation>
        <location evidence="2">Early endosome membrane</location>
        <topology evidence="2">Peripheral membrane protein</topology>
    </subcellularLocation>
    <subcellularLocation>
        <location evidence="1">Nucleus</location>
    </subcellularLocation>
</comment>
<dbReference type="InterPro" id="IPR004148">
    <property type="entry name" value="BAR_dom"/>
</dbReference>
<evidence type="ECO:0000256" key="12">
    <source>
        <dbReference type="SAM" id="MobiDB-lite"/>
    </source>
</evidence>
<dbReference type="InterPro" id="IPR047237">
    <property type="entry name" value="PTB_APPL"/>
</dbReference>
<dbReference type="InterPro" id="IPR047236">
    <property type="entry name" value="PH_DP13A/B"/>
</dbReference>
<dbReference type="Pfam" id="PF16746">
    <property type="entry name" value="BAR_3"/>
    <property type="match status" value="1"/>
</dbReference>
<dbReference type="EMBL" id="GEFM01004424">
    <property type="protein sequence ID" value="JAP71372.1"/>
    <property type="molecule type" value="mRNA"/>
</dbReference>
<dbReference type="GO" id="GO:0045335">
    <property type="term" value="C:phagocytic vesicle"/>
    <property type="evidence" value="ECO:0007669"/>
    <property type="project" value="UniProtKB-SubCell"/>
</dbReference>
<evidence type="ECO:0000259" key="14">
    <source>
        <dbReference type="PROSITE" id="PS50003"/>
    </source>
</evidence>
<dbReference type="Gene3D" id="2.30.29.30">
    <property type="entry name" value="Pleckstrin-homology domain (PH domain)/Phosphotyrosine-binding domain (PTB)"/>
    <property type="match status" value="2"/>
</dbReference>
<evidence type="ECO:0000256" key="5">
    <source>
        <dbReference type="ARBA" id="ARBA00022490"/>
    </source>
</evidence>
<dbReference type="GO" id="GO:0001726">
    <property type="term" value="C:ruffle"/>
    <property type="evidence" value="ECO:0007669"/>
    <property type="project" value="UniProtKB-SubCell"/>
</dbReference>
<evidence type="ECO:0000256" key="4">
    <source>
        <dbReference type="ARBA" id="ARBA00004466"/>
    </source>
</evidence>
<feature type="region of interest" description="Disordered" evidence="12">
    <location>
        <begin position="380"/>
        <end position="471"/>
    </location>
</feature>
<protein>
    <submittedName>
        <fullName evidence="15">Putative gtpase activating protein</fullName>
    </submittedName>
</protein>
<dbReference type="FunFam" id="1.20.1270.60:FF:000189">
    <property type="entry name" value="Dip13 beta, putative"/>
    <property type="match status" value="1"/>
</dbReference>
<name>A0A131XYM7_IXORI</name>
<dbReference type="FunFam" id="2.30.29.30:FF:000736">
    <property type="entry name" value="Dip13 beta, putative"/>
    <property type="match status" value="1"/>
</dbReference>
<dbReference type="AlphaFoldDB" id="A0A131XYM7"/>
<feature type="compositionally biased region" description="Basic and acidic residues" evidence="12">
    <location>
        <begin position="631"/>
        <end position="650"/>
    </location>
</feature>
<evidence type="ECO:0000256" key="7">
    <source>
        <dbReference type="ARBA" id="ARBA00023136"/>
    </source>
</evidence>
<keyword evidence="8" id="KW-0539">Nucleus</keyword>
<dbReference type="InterPro" id="IPR027267">
    <property type="entry name" value="AH/BAR_dom_sf"/>
</dbReference>
<dbReference type="PANTHER" id="PTHR46415">
    <property type="entry name" value="ADAPTOR PROTEIN, PHOSPHOTYROSINE INTERACTION, PH DOMAIN AND LEUCINE ZIPPER-CONTAINING 2"/>
    <property type="match status" value="1"/>
</dbReference>
<feature type="region of interest" description="Disordered" evidence="12">
    <location>
        <begin position="626"/>
        <end position="676"/>
    </location>
</feature>
<dbReference type="InterPro" id="IPR006020">
    <property type="entry name" value="PTB/PI_dom"/>
</dbReference>
<dbReference type="InterPro" id="IPR011993">
    <property type="entry name" value="PH-like_dom_sf"/>
</dbReference>
<dbReference type="GO" id="GO:0023052">
    <property type="term" value="P:signaling"/>
    <property type="evidence" value="ECO:0007669"/>
    <property type="project" value="TreeGrafter"/>
</dbReference>